<dbReference type="SUPFAM" id="SSF102114">
    <property type="entry name" value="Radical SAM enzymes"/>
    <property type="match status" value="1"/>
</dbReference>
<dbReference type="InterPro" id="IPR023404">
    <property type="entry name" value="rSAM_horseshoe"/>
</dbReference>
<comment type="subunit">
    <text evidence="14">Monomer.</text>
</comment>
<keyword evidence="5 14" id="KW-0949">S-adenosyl-L-methionine</keyword>
<evidence type="ECO:0000256" key="6">
    <source>
        <dbReference type="ARBA" id="ARBA00022694"/>
    </source>
</evidence>
<feature type="domain" description="MTTase N-terminal" evidence="16">
    <location>
        <begin position="39"/>
        <end position="156"/>
    </location>
</feature>
<dbReference type="FunFam" id="3.80.30.20:FF:000001">
    <property type="entry name" value="tRNA-2-methylthio-N(6)-dimethylallyladenosine synthase 2"/>
    <property type="match status" value="1"/>
</dbReference>
<feature type="binding site" evidence="14">
    <location>
        <position position="119"/>
    </location>
    <ligand>
        <name>[4Fe-4S] cluster</name>
        <dbReference type="ChEBI" id="CHEBI:49883"/>
        <label>1</label>
    </ligand>
</feature>
<keyword evidence="4 14" id="KW-0808">Transferase</keyword>
<evidence type="ECO:0000256" key="3">
    <source>
        <dbReference type="ARBA" id="ARBA00022490"/>
    </source>
</evidence>
<keyword evidence="3 14" id="KW-0963">Cytoplasm</keyword>
<keyword evidence="7 14" id="KW-0479">Metal-binding</keyword>
<evidence type="ECO:0000256" key="9">
    <source>
        <dbReference type="ARBA" id="ARBA00023014"/>
    </source>
</evidence>
<comment type="function">
    <text evidence="1 14">Catalyzes the methylthiolation of N6-(dimethylallyl)adenosine (i(6)A), leading to the formation of 2-methylthio-N6-(dimethylallyl)adenosine (ms(2)i(6)A) at position 37 in tRNAs that read codons beginning with uridine.</text>
</comment>
<dbReference type="GO" id="GO:0046872">
    <property type="term" value="F:metal ion binding"/>
    <property type="evidence" value="ECO:0007669"/>
    <property type="project" value="UniProtKB-KW"/>
</dbReference>
<evidence type="ECO:0000256" key="11">
    <source>
        <dbReference type="ARBA" id="ARBA00050926"/>
    </source>
</evidence>
<dbReference type="NCBIfam" id="TIGR01574">
    <property type="entry name" value="miaB-methiolase"/>
    <property type="match status" value="1"/>
</dbReference>
<reference evidence="18 19" key="1">
    <citation type="submission" date="2015-09" db="EMBL/GenBank/DDBJ databases">
        <title>Complete genome of Psychrobacter urativorans R10.10B.</title>
        <authorList>
            <person name="See-Too W.S."/>
            <person name="Chan K.G."/>
        </authorList>
    </citation>
    <scope>NUCLEOTIDE SEQUENCE [LARGE SCALE GENOMIC DNA]</scope>
    <source>
        <strain evidence="18 19">R10.10B</strain>
    </source>
</reference>
<evidence type="ECO:0000256" key="12">
    <source>
        <dbReference type="ARBA" id="ARBA00052380"/>
    </source>
</evidence>
<dbReference type="Pfam" id="PF00919">
    <property type="entry name" value="UPF0004"/>
    <property type="match status" value="1"/>
</dbReference>
<dbReference type="HAMAP" id="MF_01864">
    <property type="entry name" value="tRNA_metthiotr_MiaB"/>
    <property type="match status" value="1"/>
</dbReference>
<dbReference type="SMART" id="SM00729">
    <property type="entry name" value="Elp3"/>
    <property type="match status" value="1"/>
</dbReference>
<dbReference type="FunFam" id="3.40.50.12160:FF:000001">
    <property type="entry name" value="tRNA-2-methylthio-N(6)-dimethylallyladenosine synthase"/>
    <property type="match status" value="1"/>
</dbReference>
<evidence type="ECO:0000256" key="2">
    <source>
        <dbReference type="ARBA" id="ARBA00022485"/>
    </source>
</evidence>
<evidence type="ECO:0000256" key="4">
    <source>
        <dbReference type="ARBA" id="ARBA00022679"/>
    </source>
</evidence>
<dbReference type="Pfam" id="PF01938">
    <property type="entry name" value="TRAM"/>
    <property type="match status" value="1"/>
</dbReference>
<dbReference type="SFLD" id="SFLDG01082">
    <property type="entry name" value="B12-binding_domain_containing"/>
    <property type="match status" value="1"/>
</dbReference>
<evidence type="ECO:0000313" key="18">
    <source>
        <dbReference type="EMBL" id="ALF59373.1"/>
    </source>
</evidence>
<evidence type="ECO:0000256" key="5">
    <source>
        <dbReference type="ARBA" id="ARBA00022691"/>
    </source>
</evidence>
<comment type="catalytic activity">
    <reaction evidence="11">
        <text>N(6)-dimethylallyladenosine(37) in tRNA + (sulfur carrier)-SH + AH2 + S-adenosyl-L-methionine = 2-thio-N(6)-dimethylallyladenosine(37) in tRNA + (sulfur carrier)-H + 5'-deoxyadenosine + L-methionine + A + H(+)</text>
        <dbReference type="Rhea" id="RHEA:36339"/>
        <dbReference type="Rhea" id="RHEA-COMP:10375"/>
        <dbReference type="Rhea" id="RHEA-COMP:10377"/>
        <dbReference type="Rhea" id="RHEA-COMP:14737"/>
        <dbReference type="Rhea" id="RHEA-COMP:14739"/>
        <dbReference type="ChEBI" id="CHEBI:13193"/>
        <dbReference type="ChEBI" id="CHEBI:15378"/>
        <dbReference type="ChEBI" id="CHEBI:17319"/>
        <dbReference type="ChEBI" id="CHEBI:17499"/>
        <dbReference type="ChEBI" id="CHEBI:29917"/>
        <dbReference type="ChEBI" id="CHEBI:57844"/>
        <dbReference type="ChEBI" id="CHEBI:59789"/>
        <dbReference type="ChEBI" id="CHEBI:64428"/>
        <dbReference type="ChEBI" id="CHEBI:74415"/>
        <dbReference type="ChEBI" id="CHEBI:74416"/>
    </reaction>
    <physiologicalReaction direction="left-to-right" evidence="11">
        <dbReference type="Rhea" id="RHEA:36340"/>
    </physiologicalReaction>
</comment>
<evidence type="ECO:0000256" key="10">
    <source>
        <dbReference type="ARBA" id="ARBA00033765"/>
    </source>
</evidence>
<comment type="catalytic activity">
    <reaction evidence="13">
        <text>N(6)-dimethylallyladenosine(37) in tRNA + (sulfur carrier)-SH + AH2 + 2 S-adenosyl-L-methionine = 2-methylsulfanyl-N(6)-dimethylallyladenosine(37) in tRNA + (sulfur carrier)-H + 5'-deoxyadenosine + L-methionine + A + S-adenosyl-L-homocysteine + 2 H(+)</text>
        <dbReference type="Rhea" id="RHEA:37067"/>
        <dbReference type="Rhea" id="RHEA-COMP:10375"/>
        <dbReference type="Rhea" id="RHEA-COMP:10376"/>
        <dbReference type="Rhea" id="RHEA-COMP:14737"/>
        <dbReference type="Rhea" id="RHEA-COMP:14739"/>
        <dbReference type="ChEBI" id="CHEBI:13193"/>
        <dbReference type="ChEBI" id="CHEBI:15378"/>
        <dbReference type="ChEBI" id="CHEBI:17319"/>
        <dbReference type="ChEBI" id="CHEBI:17499"/>
        <dbReference type="ChEBI" id="CHEBI:29917"/>
        <dbReference type="ChEBI" id="CHEBI:57844"/>
        <dbReference type="ChEBI" id="CHEBI:57856"/>
        <dbReference type="ChEBI" id="CHEBI:59789"/>
        <dbReference type="ChEBI" id="CHEBI:64428"/>
        <dbReference type="ChEBI" id="CHEBI:74415"/>
        <dbReference type="ChEBI" id="CHEBI:74417"/>
        <dbReference type="EC" id="2.8.4.3"/>
    </reaction>
    <physiologicalReaction direction="left-to-right" evidence="13">
        <dbReference type="Rhea" id="RHEA:37068"/>
    </physiologicalReaction>
</comment>
<keyword evidence="9 14" id="KW-0411">Iron-sulfur</keyword>
<dbReference type="InterPro" id="IPR058240">
    <property type="entry name" value="rSAM_sf"/>
</dbReference>
<dbReference type="PROSITE" id="PS51449">
    <property type="entry name" value="MTTASE_N"/>
    <property type="match status" value="1"/>
</dbReference>
<evidence type="ECO:0000256" key="14">
    <source>
        <dbReference type="HAMAP-Rule" id="MF_01864"/>
    </source>
</evidence>
<dbReference type="InterPro" id="IPR005839">
    <property type="entry name" value="Methylthiotransferase"/>
</dbReference>
<dbReference type="InterPro" id="IPR002792">
    <property type="entry name" value="TRAM_dom"/>
</dbReference>
<dbReference type="PROSITE" id="PS01278">
    <property type="entry name" value="MTTASE_RADICAL"/>
    <property type="match status" value="1"/>
</dbReference>
<dbReference type="PROSITE" id="PS50926">
    <property type="entry name" value="TRAM"/>
    <property type="match status" value="1"/>
</dbReference>
<dbReference type="InterPro" id="IPR006463">
    <property type="entry name" value="MiaB_methiolase"/>
</dbReference>
<keyword evidence="2 14" id="KW-0004">4Fe-4S</keyword>
<comment type="similarity">
    <text evidence="14">Belongs to the methylthiotransferase family. MiaB subfamily.</text>
</comment>
<dbReference type="RefSeq" id="WP_062533759.1">
    <property type="nucleotide sequence ID" value="NZ_CP012678.1"/>
</dbReference>
<evidence type="ECO:0000256" key="7">
    <source>
        <dbReference type="ARBA" id="ARBA00022723"/>
    </source>
</evidence>
<dbReference type="AlphaFoldDB" id="A0A0M3V8L1"/>
<dbReference type="PROSITE" id="PS51918">
    <property type="entry name" value="RADICAL_SAM"/>
    <property type="match status" value="1"/>
</dbReference>
<evidence type="ECO:0000259" key="16">
    <source>
        <dbReference type="PROSITE" id="PS51449"/>
    </source>
</evidence>
<dbReference type="Gene3D" id="3.40.50.12160">
    <property type="entry name" value="Methylthiotransferase, N-terminal domain"/>
    <property type="match status" value="1"/>
</dbReference>
<feature type="binding site" evidence="14">
    <location>
        <position position="200"/>
    </location>
    <ligand>
        <name>[4Fe-4S] cluster</name>
        <dbReference type="ChEBI" id="CHEBI:49883"/>
        <label>2</label>
        <note>4Fe-4S-S-AdoMet</note>
    </ligand>
</feature>
<feature type="binding site" evidence="14">
    <location>
        <position position="85"/>
    </location>
    <ligand>
        <name>[4Fe-4S] cluster</name>
        <dbReference type="ChEBI" id="CHEBI:49883"/>
        <label>1</label>
    </ligand>
</feature>
<keyword evidence="6 14" id="KW-0819">tRNA processing</keyword>
<dbReference type="Proteomes" id="UP000059847">
    <property type="component" value="Chromosome"/>
</dbReference>
<evidence type="ECO:0000313" key="19">
    <source>
        <dbReference type="Proteomes" id="UP000059847"/>
    </source>
</evidence>
<dbReference type="KEGG" id="pur:AOC03_04325"/>
<dbReference type="OrthoDB" id="9805215at2"/>
<organism evidence="18 19">
    <name type="scientific">Psychrobacter urativorans</name>
    <dbReference type="NCBI Taxonomy" id="45610"/>
    <lineage>
        <taxon>Bacteria</taxon>
        <taxon>Pseudomonadati</taxon>
        <taxon>Pseudomonadota</taxon>
        <taxon>Gammaproteobacteria</taxon>
        <taxon>Moraxellales</taxon>
        <taxon>Moraxellaceae</taxon>
        <taxon>Psychrobacter</taxon>
    </lineage>
</organism>
<feature type="binding site" evidence="14">
    <location>
        <position position="48"/>
    </location>
    <ligand>
        <name>[4Fe-4S] cluster</name>
        <dbReference type="ChEBI" id="CHEBI:49883"/>
        <label>1</label>
    </ligand>
</feature>
<gene>
    <name evidence="14" type="primary">miaB</name>
    <name evidence="18" type="ORF">AOC03_04325</name>
</gene>
<keyword evidence="19" id="KW-1185">Reference proteome</keyword>
<dbReference type="InterPro" id="IPR007197">
    <property type="entry name" value="rSAM"/>
</dbReference>
<dbReference type="PANTHER" id="PTHR43020:SF2">
    <property type="entry name" value="MITOCHONDRIAL TRNA METHYLTHIOTRANSFERASE CDK5RAP1"/>
    <property type="match status" value="1"/>
</dbReference>
<dbReference type="SFLD" id="SFLDF00273">
    <property type="entry name" value="(dimethylallyl)adenosine_tRNA"/>
    <property type="match status" value="1"/>
</dbReference>
<comment type="catalytic activity">
    <reaction evidence="12">
        <text>2-thio-N(6)-dimethylallyladenosine(37) in tRNA + S-adenosyl-L-methionine = 2-methylsulfanyl-N(6)-dimethylallyladenosine(37) in tRNA + S-adenosyl-L-homocysteine + H(+)</text>
        <dbReference type="Rhea" id="RHEA:37063"/>
        <dbReference type="Rhea" id="RHEA-COMP:10376"/>
        <dbReference type="Rhea" id="RHEA-COMP:10377"/>
        <dbReference type="ChEBI" id="CHEBI:15378"/>
        <dbReference type="ChEBI" id="CHEBI:57856"/>
        <dbReference type="ChEBI" id="CHEBI:59789"/>
        <dbReference type="ChEBI" id="CHEBI:74416"/>
        <dbReference type="ChEBI" id="CHEBI:74417"/>
    </reaction>
    <physiologicalReaction direction="left-to-right" evidence="12">
        <dbReference type="Rhea" id="RHEA:37064"/>
    </physiologicalReaction>
</comment>
<dbReference type="InterPro" id="IPR020612">
    <property type="entry name" value="Methylthiotransferase_CS"/>
</dbReference>
<dbReference type="EC" id="2.8.4.3" evidence="10 14"/>
<dbReference type="InterPro" id="IPR013848">
    <property type="entry name" value="Methylthiotransferase_N"/>
</dbReference>
<accession>A0A0M3V8L1</accession>
<dbReference type="SFLD" id="SFLDS00029">
    <property type="entry name" value="Radical_SAM"/>
    <property type="match status" value="1"/>
</dbReference>
<dbReference type="CDD" id="cd01335">
    <property type="entry name" value="Radical_SAM"/>
    <property type="match status" value="1"/>
</dbReference>
<dbReference type="GO" id="GO:0005829">
    <property type="term" value="C:cytosol"/>
    <property type="evidence" value="ECO:0007669"/>
    <property type="project" value="TreeGrafter"/>
</dbReference>
<dbReference type="PANTHER" id="PTHR43020">
    <property type="entry name" value="CDK5 REGULATORY SUBUNIT-ASSOCIATED PROTEIN 1"/>
    <property type="match status" value="1"/>
</dbReference>
<feature type="domain" description="Radical SAM core" evidence="17">
    <location>
        <begin position="186"/>
        <end position="418"/>
    </location>
</feature>
<dbReference type="InterPro" id="IPR038135">
    <property type="entry name" value="Methylthiotransferase_N_sf"/>
</dbReference>
<name>A0A0M3V8L1_9GAMM</name>
<comment type="cofactor">
    <cofactor evidence="14">
        <name>[4Fe-4S] cluster</name>
        <dbReference type="ChEBI" id="CHEBI:49883"/>
    </cofactor>
    <text evidence="14">Binds 2 [4Fe-4S] clusters. One cluster is coordinated with 3 cysteines and an exchangeable S-adenosyl-L-methionine.</text>
</comment>
<evidence type="ECO:0000256" key="13">
    <source>
        <dbReference type="ARBA" id="ARBA00052587"/>
    </source>
</evidence>
<evidence type="ECO:0000259" key="17">
    <source>
        <dbReference type="PROSITE" id="PS51918"/>
    </source>
</evidence>
<proteinExistence type="inferred from homology"/>
<dbReference type="Pfam" id="PF04055">
    <property type="entry name" value="Radical_SAM"/>
    <property type="match status" value="1"/>
</dbReference>
<dbReference type="Gene3D" id="3.80.30.20">
    <property type="entry name" value="tm_1862 like domain"/>
    <property type="match status" value="1"/>
</dbReference>
<feature type="binding site" evidence="14">
    <location>
        <position position="207"/>
    </location>
    <ligand>
        <name>[4Fe-4S] cluster</name>
        <dbReference type="ChEBI" id="CHEBI:49883"/>
        <label>2</label>
        <note>4Fe-4S-S-AdoMet</note>
    </ligand>
</feature>
<dbReference type="NCBIfam" id="TIGR00089">
    <property type="entry name" value="MiaB/RimO family radical SAM methylthiotransferase"/>
    <property type="match status" value="1"/>
</dbReference>
<dbReference type="EMBL" id="CP012678">
    <property type="protein sequence ID" value="ALF59373.1"/>
    <property type="molecule type" value="Genomic_DNA"/>
</dbReference>
<keyword evidence="8 14" id="KW-0408">Iron</keyword>
<evidence type="ECO:0000256" key="1">
    <source>
        <dbReference type="ARBA" id="ARBA00003234"/>
    </source>
</evidence>
<sequence>MSVSVFNPRINDAVDAESTVNAIEAQASVTAPANNIATKKVFITTQGCQMNVYDSDKMLDVLGDSHGMEVTHNIDEADVLLMNTCSIREKAQEKVFSELGRWRKLKEKRPDLVIGVGGCVASQEGDNIQKRAPYVDMVFGPQTLHRLPELYDQSNEQKDIAPKNRIGTIDVSFPSIEKFDFLPEPRVEGYKAFVSIMEGCSKYCSFCVVPYTRGEELSRPLDDVLAEIDSLAAQGVREINLLGQNVNGYRGEKDDGSICRFAELLHYVSHVDGVERIRYTTSHPLEFTDDIIDAYAQLPQLVSHLHLPVQSGSNAILAAMKRNHTIDVYTTQIDKLKAVRPDIHLSSDFIIGFPGETDADFQDTLNLAKDLNFDHSYSFIYSKRPGTPASELPDDVSFATKKARLAEFQKVIIDSTLQKSHNMVGTTARVLVEQVANRHPDCLIGTADNTRTVMFPYDEDKMDELLGKIVTVRITDFVSPHMVKGELVDVLA</sequence>
<dbReference type="STRING" id="45610.AOC03_04325"/>
<feature type="binding site" evidence="14">
    <location>
        <position position="204"/>
    </location>
    <ligand>
        <name>[4Fe-4S] cluster</name>
        <dbReference type="ChEBI" id="CHEBI:49883"/>
        <label>2</label>
        <note>4Fe-4S-S-AdoMet</note>
    </ligand>
</feature>
<protein>
    <recommendedName>
        <fullName evidence="10 14">tRNA-2-methylthio-N(6)-dimethylallyladenosine synthase</fullName>
        <ecNumber evidence="10 14">2.8.4.3</ecNumber>
    </recommendedName>
    <alternativeName>
        <fullName evidence="14">(Dimethylallyl)adenosine tRNA methylthiotransferase MiaB</fullName>
    </alternativeName>
    <alternativeName>
        <fullName evidence="14">tRNA-i(6)A37 methylthiotransferase</fullName>
    </alternativeName>
</protein>
<feature type="domain" description="TRAM" evidence="15">
    <location>
        <begin position="421"/>
        <end position="489"/>
    </location>
</feature>
<dbReference type="InterPro" id="IPR006638">
    <property type="entry name" value="Elp3/MiaA/NifB-like_rSAM"/>
</dbReference>
<evidence type="ECO:0000256" key="8">
    <source>
        <dbReference type="ARBA" id="ARBA00023004"/>
    </source>
</evidence>
<dbReference type="GO" id="GO:0035597">
    <property type="term" value="F:tRNA-2-methylthio-N(6)-dimethylallyladenosine(37) synthase activity"/>
    <property type="evidence" value="ECO:0007669"/>
    <property type="project" value="UniProtKB-EC"/>
</dbReference>
<dbReference type="GO" id="GO:0051539">
    <property type="term" value="F:4 iron, 4 sulfur cluster binding"/>
    <property type="evidence" value="ECO:0007669"/>
    <property type="project" value="UniProtKB-UniRule"/>
</dbReference>
<dbReference type="SFLD" id="SFLDG01061">
    <property type="entry name" value="methylthiotransferase"/>
    <property type="match status" value="1"/>
</dbReference>
<evidence type="ECO:0000259" key="15">
    <source>
        <dbReference type="PROSITE" id="PS50926"/>
    </source>
</evidence>
<comment type="subcellular location">
    <subcellularLocation>
        <location evidence="14">Cytoplasm</location>
    </subcellularLocation>
</comment>